<name>A0A9N9KW73_9HELO</name>
<dbReference type="AlphaFoldDB" id="A0A9N9KW73"/>
<dbReference type="Proteomes" id="UP000696280">
    <property type="component" value="Unassembled WGS sequence"/>
</dbReference>
<sequence length="191" mass="21567">MDTRSRDPGGLRLSSHYPSANLTKCLPEDRVSLPDVIVELVRFLAGIYGSMKPQTTAQTPHFARRESVAFSKVVMPFPANSNLHEVKVPGGNVEKTRAFPLLNVTTHLLTDPRASEFYGEVALLTDLGAWHEKLTMTPHRPGENIEHQRMVWLERYKEQEFMLSTFTHAISTMPRLEAAQDRKKGARQTAN</sequence>
<protein>
    <submittedName>
        <fullName evidence="1">Uncharacterized protein</fullName>
    </submittedName>
</protein>
<evidence type="ECO:0000313" key="2">
    <source>
        <dbReference type="Proteomes" id="UP000696280"/>
    </source>
</evidence>
<keyword evidence="2" id="KW-1185">Reference proteome</keyword>
<proteinExistence type="predicted"/>
<accession>A0A9N9KW73</accession>
<dbReference type="EMBL" id="CAJVRL010000046">
    <property type="protein sequence ID" value="CAG8952632.1"/>
    <property type="molecule type" value="Genomic_DNA"/>
</dbReference>
<evidence type="ECO:0000313" key="1">
    <source>
        <dbReference type="EMBL" id="CAG8952632.1"/>
    </source>
</evidence>
<comment type="caution">
    <text evidence="1">The sequence shown here is derived from an EMBL/GenBank/DDBJ whole genome shotgun (WGS) entry which is preliminary data.</text>
</comment>
<reference evidence="1" key="1">
    <citation type="submission" date="2021-07" db="EMBL/GenBank/DDBJ databases">
        <authorList>
            <person name="Durling M."/>
        </authorList>
    </citation>
    <scope>NUCLEOTIDE SEQUENCE</scope>
</reference>
<dbReference type="OrthoDB" id="10445320at2759"/>
<gene>
    <name evidence="1" type="ORF">HYFRA_00009739</name>
</gene>
<organism evidence="1 2">
    <name type="scientific">Hymenoscyphus fraxineus</name>
    <dbReference type="NCBI Taxonomy" id="746836"/>
    <lineage>
        <taxon>Eukaryota</taxon>
        <taxon>Fungi</taxon>
        <taxon>Dikarya</taxon>
        <taxon>Ascomycota</taxon>
        <taxon>Pezizomycotina</taxon>
        <taxon>Leotiomycetes</taxon>
        <taxon>Helotiales</taxon>
        <taxon>Helotiaceae</taxon>
        <taxon>Hymenoscyphus</taxon>
    </lineage>
</organism>